<evidence type="ECO:0000256" key="1">
    <source>
        <dbReference type="ARBA" id="ARBA00007957"/>
    </source>
</evidence>
<name>A0A8J7PE18_9BACT</name>
<evidence type="ECO:0000256" key="2">
    <source>
        <dbReference type="ARBA" id="ARBA00022491"/>
    </source>
</evidence>
<evidence type="ECO:0000313" key="10">
    <source>
        <dbReference type="Proteomes" id="UP000664277"/>
    </source>
</evidence>
<dbReference type="InterPro" id="IPR036388">
    <property type="entry name" value="WH-like_DNA-bd_sf"/>
</dbReference>
<dbReference type="Gene3D" id="3.30.1490.190">
    <property type="match status" value="1"/>
</dbReference>
<organism evidence="9 10">
    <name type="scientific">Candidatus Obscuribacter phosphatis</name>
    <dbReference type="NCBI Taxonomy" id="1906157"/>
    <lineage>
        <taxon>Bacteria</taxon>
        <taxon>Bacillati</taxon>
        <taxon>Candidatus Melainabacteria</taxon>
        <taxon>Candidatus Obscuribacterales</taxon>
        <taxon>Candidatus Obscuribacteraceae</taxon>
        <taxon>Candidatus Obscuribacter</taxon>
    </lineage>
</organism>
<dbReference type="Pfam" id="PF01475">
    <property type="entry name" value="FUR"/>
    <property type="match status" value="1"/>
</dbReference>
<evidence type="ECO:0000256" key="4">
    <source>
        <dbReference type="ARBA" id="ARBA00023015"/>
    </source>
</evidence>
<dbReference type="SUPFAM" id="SSF46785">
    <property type="entry name" value="Winged helix' DNA-binding domain"/>
    <property type="match status" value="1"/>
</dbReference>
<keyword evidence="7" id="KW-0479">Metal-binding</keyword>
<dbReference type="GO" id="GO:1900376">
    <property type="term" value="P:regulation of secondary metabolite biosynthetic process"/>
    <property type="evidence" value="ECO:0007669"/>
    <property type="project" value="TreeGrafter"/>
</dbReference>
<dbReference type="GO" id="GO:0008270">
    <property type="term" value="F:zinc ion binding"/>
    <property type="evidence" value="ECO:0007669"/>
    <property type="project" value="TreeGrafter"/>
</dbReference>
<dbReference type="CDD" id="cd07153">
    <property type="entry name" value="Fur_like"/>
    <property type="match status" value="1"/>
</dbReference>
<keyword evidence="2" id="KW-0678">Repressor</keyword>
<feature type="binding site" evidence="8">
    <location>
        <position position="87"/>
    </location>
    <ligand>
        <name>Fe cation</name>
        <dbReference type="ChEBI" id="CHEBI:24875"/>
    </ligand>
</feature>
<proteinExistence type="inferred from homology"/>
<evidence type="ECO:0000313" key="9">
    <source>
        <dbReference type="EMBL" id="MBN8660038.1"/>
    </source>
</evidence>
<dbReference type="GO" id="GO:0000976">
    <property type="term" value="F:transcription cis-regulatory region binding"/>
    <property type="evidence" value="ECO:0007669"/>
    <property type="project" value="TreeGrafter"/>
</dbReference>
<keyword evidence="5" id="KW-0238">DNA-binding</keyword>
<dbReference type="EMBL" id="JAFLCK010000007">
    <property type="protein sequence ID" value="MBN8660038.1"/>
    <property type="molecule type" value="Genomic_DNA"/>
</dbReference>
<dbReference type="InterPro" id="IPR043135">
    <property type="entry name" value="Fur_C"/>
</dbReference>
<protein>
    <submittedName>
        <fullName evidence="9">Transcriptional repressor</fullName>
    </submittedName>
</protein>
<dbReference type="Gene3D" id="1.10.10.10">
    <property type="entry name" value="Winged helix-like DNA-binding domain superfamily/Winged helix DNA-binding domain"/>
    <property type="match status" value="1"/>
</dbReference>
<evidence type="ECO:0000256" key="5">
    <source>
        <dbReference type="ARBA" id="ARBA00023125"/>
    </source>
</evidence>
<reference evidence="9" key="1">
    <citation type="submission" date="2021-02" db="EMBL/GenBank/DDBJ databases">
        <title>Genome-Resolved Metagenomics of a Microbial Community Performing Photosynthetic Biological Nutrient Removal.</title>
        <authorList>
            <person name="Mcdaniel E.A."/>
        </authorList>
    </citation>
    <scope>NUCLEOTIDE SEQUENCE</scope>
    <source>
        <strain evidence="9">UWPOB_OBS1</strain>
    </source>
</reference>
<dbReference type="PANTHER" id="PTHR33202:SF7">
    <property type="entry name" value="FERRIC UPTAKE REGULATION PROTEIN"/>
    <property type="match status" value="1"/>
</dbReference>
<accession>A0A8J7PE18</accession>
<keyword evidence="8" id="KW-0408">Iron</keyword>
<feature type="binding site" evidence="8">
    <location>
        <position position="131"/>
    </location>
    <ligand>
        <name>Fe cation</name>
        <dbReference type="ChEBI" id="CHEBI:24875"/>
    </ligand>
</feature>
<keyword evidence="4" id="KW-0805">Transcription regulation</keyword>
<dbReference type="PANTHER" id="PTHR33202">
    <property type="entry name" value="ZINC UPTAKE REGULATION PROTEIN"/>
    <property type="match status" value="1"/>
</dbReference>
<feature type="binding site" evidence="7">
    <location>
        <position position="93"/>
    </location>
    <ligand>
        <name>Zn(2+)</name>
        <dbReference type="ChEBI" id="CHEBI:29105"/>
    </ligand>
</feature>
<dbReference type="GO" id="GO:0003700">
    <property type="term" value="F:DNA-binding transcription factor activity"/>
    <property type="evidence" value="ECO:0007669"/>
    <property type="project" value="InterPro"/>
</dbReference>
<dbReference type="InterPro" id="IPR036390">
    <property type="entry name" value="WH_DNA-bd_sf"/>
</dbReference>
<comment type="cofactor">
    <cofactor evidence="7">
        <name>Zn(2+)</name>
        <dbReference type="ChEBI" id="CHEBI:29105"/>
    </cofactor>
    <text evidence="7">Binds 1 zinc ion per subunit.</text>
</comment>
<comment type="similarity">
    <text evidence="1">Belongs to the Fur family.</text>
</comment>
<keyword evidence="3 7" id="KW-0862">Zinc</keyword>
<comment type="caution">
    <text evidence="9">The sequence shown here is derived from an EMBL/GenBank/DDBJ whole genome shotgun (WGS) entry which is preliminary data.</text>
</comment>
<evidence type="ECO:0000256" key="6">
    <source>
        <dbReference type="ARBA" id="ARBA00023163"/>
    </source>
</evidence>
<comment type="cofactor">
    <cofactor evidence="8">
        <name>Mn(2+)</name>
        <dbReference type="ChEBI" id="CHEBI:29035"/>
    </cofactor>
    <cofactor evidence="8">
        <name>Fe(2+)</name>
        <dbReference type="ChEBI" id="CHEBI:29033"/>
    </cofactor>
    <text evidence="8">Binds 1 Mn(2+) or Fe(2+) ion per subunit.</text>
</comment>
<dbReference type="Proteomes" id="UP000664277">
    <property type="component" value="Unassembled WGS sequence"/>
</dbReference>
<keyword evidence="6" id="KW-0804">Transcription</keyword>
<dbReference type="GO" id="GO:0045892">
    <property type="term" value="P:negative regulation of DNA-templated transcription"/>
    <property type="evidence" value="ECO:0007669"/>
    <property type="project" value="TreeGrafter"/>
</dbReference>
<sequence>MIASKLTGSRKSLPKGARMVLDSLVEAKEMLSAKELAFRLKLKNPVSAPGLTTVYRSLELLSRLGIIQEVRLNSEEKRYELLNPGEHNHHLVCKTCGQSTKIKSCLLGATSESPSFEKELLNEYGFKVSSHVLEVFGTCKLCRERTENKEQTENYDAITLQGANDESCISR</sequence>
<dbReference type="AlphaFoldDB" id="A0A8J7PE18"/>
<dbReference type="InterPro" id="IPR002481">
    <property type="entry name" value="FUR"/>
</dbReference>
<evidence type="ECO:0000256" key="8">
    <source>
        <dbReference type="PIRSR" id="PIRSR602481-2"/>
    </source>
</evidence>
<feature type="binding site" evidence="7">
    <location>
        <position position="142"/>
    </location>
    <ligand>
        <name>Zn(2+)</name>
        <dbReference type="ChEBI" id="CHEBI:29105"/>
    </ligand>
</feature>
<evidence type="ECO:0000256" key="3">
    <source>
        <dbReference type="ARBA" id="ARBA00022833"/>
    </source>
</evidence>
<feature type="binding site" evidence="7">
    <location>
        <position position="96"/>
    </location>
    <ligand>
        <name>Zn(2+)</name>
        <dbReference type="ChEBI" id="CHEBI:29105"/>
    </ligand>
</feature>
<feature type="binding site" evidence="7">
    <location>
        <position position="139"/>
    </location>
    <ligand>
        <name>Zn(2+)</name>
        <dbReference type="ChEBI" id="CHEBI:29105"/>
    </ligand>
</feature>
<evidence type="ECO:0000256" key="7">
    <source>
        <dbReference type="PIRSR" id="PIRSR602481-1"/>
    </source>
</evidence>
<gene>
    <name evidence="9" type="ORF">J0M35_06715</name>
</gene>